<name>A0A9W6A2Q6_ASPNG</name>
<dbReference type="EMBL" id="BRPB01000043">
    <property type="protein sequence ID" value="GLA50869.1"/>
    <property type="molecule type" value="Genomic_DNA"/>
</dbReference>
<feature type="compositionally biased region" description="Low complexity" evidence="1">
    <location>
        <begin position="130"/>
        <end position="140"/>
    </location>
</feature>
<evidence type="ECO:0000313" key="4">
    <source>
        <dbReference type="Proteomes" id="UP001144191"/>
    </source>
</evidence>
<proteinExistence type="predicted"/>
<dbReference type="Proteomes" id="UP001144191">
    <property type="component" value="Unassembled WGS sequence"/>
</dbReference>
<feature type="region of interest" description="Disordered" evidence="1">
    <location>
        <begin position="387"/>
        <end position="447"/>
    </location>
</feature>
<protein>
    <recommendedName>
        <fullName evidence="2">HNH nuclease domain-containing protein</fullName>
    </recommendedName>
</protein>
<accession>A0A9W6A2Q6</accession>
<sequence>MESMDIDPPDQSPSHPLLPSPGRGRSNTVVGPQHNGEDYNELSAERIELLNRMDILLCHKPVPVPFWAVLVFSDLRELNIFVTESEKSPYLLEFSMHACAALGLTWRQKEPRTRLPRNGSSASDIEEKSSGASSSTSRNKSIVQKALQRDDFACVIRKTAPAQVTHIYPHCLIVAGRTKKRTNTVRTYPPFWDMLKYFWGPTRVTAWRSQIFTDHNQPETPYDNLKNLMCLGDDLHRLWNDGCFALRPIGYNTDKTTLKLEFIWQAAQGKTMDDRIPVNSLVLSSRNLTCVLDPKSKSNKERYVAARINHEVRELRTGDEIVLTTSDPVGLPLPDWHLLDMAFVLSRIVNLSGAGSIAELFEENSDDESNGYDLPVSSRVAEWLENSEMGGSEESNDEAESDISRNQASSEITSTQPSPLKTRTAIDGSQMILTEREQAIFQRDDDE</sequence>
<reference evidence="3" key="1">
    <citation type="submission" date="2022-07" db="EMBL/GenBank/DDBJ databases">
        <title>Taxonomy of Aspergillus series Nigri: significant species reduction supported by multi-species coalescent approaches.</title>
        <authorList>
            <person name="Bian C."/>
            <person name="Kusuya Y."/>
            <person name="Sklenar F."/>
            <person name="D'hooge E."/>
            <person name="Yaguchi T."/>
            <person name="Takahashi H."/>
            <person name="Hubka V."/>
        </authorList>
    </citation>
    <scope>NUCLEOTIDE SEQUENCE</scope>
    <source>
        <strain evidence="3">IFM 63604</strain>
    </source>
</reference>
<feature type="domain" description="HNH nuclease" evidence="2">
    <location>
        <begin position="154"/>
        <end position="246"/>
    </location>
</feature>
<feature type="region of interest" description="Disordered" evidence="1">
    <location>
        <begin position="111"/>
        <end position="140"/>
    </location>
</feature>
<dbReference type="Pfam" id="PF13391">
    <property type="entry name" value="HNH_2"/>
    <property type="match status" value="1"/>
</dbReference>
<dbReference type="InterPro" id="IPR003615">
    <property type="entry name" value="HNH_nuc"/>
</dbReference>
<feature type="region of interest" description="Disordered" evidence="1">
    <location>
        <begin position="1"/>
        <end position="37"/>
    </location>
</feature>
<feature type="compositionally biased region" description="Polar residues" evidence="1">
    <location>
        <begin position="404"/>
        <end position="421"/>
    </location>
</feature>
<evidence type="ECO:0000256" key="1">
    <source>
        <dbReference type="SAM" id="MobiDB-lite"/>
    </source>
</evidence>
<evidence type="ECO:0000259" key="2">
    <source>
        <dbReference type="Pfam" id="PF13391"/>
    </source>
</evidence>
<comment type="caution">
    <text evidence="3">The sequence shown here is derived from an EMBL/GenBank/DDBJ whole genome shotgun (WGS) entry which is preliminary data.</text>
</comment>
<organism evidence="3 4">
    <name type="scientific">Aspergillus niger</name>
    <dbReference type="NCBI Taxonomy" id="5061"/>
    <lineage>
        <taxon>Eukaryota</taxon>
        <taxon>Fungi</taxon>
        <taxon>Dikarya</taxon>
        <taxon>Ascomycota</taxon>
        <taxon>Pezizomycotina</taxon>
        <taxon>Eurotiomycetes</taxon>
        <taxon>Eurotiomycetidae</taxon>
        <taxon>Eurotiales</taxon>
        <taxon>Aspergillaceae</taxon>
        <taxon>Aspergillus</taxon>
        <taxon>Aspergillus subgen. Circumdati</taxon>
    </lineage>
</organism>
<dbReference type="AlphaFoldDB" id="A0A9W6A2Q6"/>
<evidence type="ECO:0000313" key="3">
    <source>
        <dbReference type="EMBL" id="GLA50869.1"/>
    </source>
</evidence>
<gene>
    <name evidence="3" type="ORF">AnigIFM63604_007188</name>
</gene>